<reference evidence="2" key="1">
    <citation type="journal article" date="2019" name="Int. J. Syst. Evol. Microbiol.">
        <title>The Global Catalogue of Microorganisms (GCM) 10K type strain sequencing project: providing services to taxonomists for standard genome sequencing and annotation.</title>
        <authorList>
            <consortium name="The Broad Institute Genomics Platform"/>
            <consortium name="The Broad Institute Genome Sequencing Center for Infectious Disease"/>
            <person name="Wu L."/>
            <person name="Ma J."/>
        </authorList>
    </citation>
    <scope>NUCLEOTIDE SEQUENCE [LARGE SCALE GENOMIC DNA]</scope>
    <source>
        <strain evidence="2">CGMCC 4.7152</strain>
    </source>
</reference>
<dbReference type="Gene3D" id="3.30.70.2970">
    <property type="entry name" value="Protein of unknown function (DUF541), domain 2"/>
    <property type="match status" value="1"/>
</dbReference>
<dbReference type="RefSeq" id="WP_380123393.1">
    <property type="nucleotide sequence ID" value="NZ_JBHSIU010000054.1"/>
</dbReference>
<organism evidence="1 2">
    <name type="scientific">Dactylosporangium cerinum</name>
    <dbReference type="NCBI Taxonomy" id="1434730"/>
    <lineage>
        <taxon>Bacteria</taxon>
        <taxon>Bacillati</taxon>
        <taxon>Actinomycetota</taxon>
        <taxon>Actinomycetes</taxon>
        <taxon>Micromonosporales</taxon>
        <taxon>Micromonosporaceae</taxon>
        <taxon>Dactylosporangium</taxon>
    </lineage>
</organism>
<evidence type="ECO:0000313" key="2">
    <source>
        <dbReference type="Proteomes" id="UP001595912"/>
    </source>
</evidence>
<name>A0ABV9W894_9ACTN</name>
<dbReference type="EMBL" id="JBHSIU010000054">
    <property type="protein sequence ID" value="MFC5003966.1"/>
    <property type="molecule type" value="Genomic_DNA"/>
</dbReference>
<accession>A0ABV9W894</accession>
<dbReference type="Proteomes" id="UP001595912">
    <property type="component" value="Unassembled WGS sequence"/>
</dbReference>
<protein>
    <submittedName>
        <fullName evidence="1">SIMPL domain-containing protein</fullName>
    </submittedName>
</protein>
<proteinExistence type="predicted"/>
<dbReference type="PANTHER" id="PTHR34387">
    <property type="entry name" value="SLR1258 PROTEIN"/>
    <property type="match status" value="1"/>
</dbReference>
<dbReference type="InterPro" id="IPR007497">
    <property type="entry name" value="SIMPL/DUF541"/>
</dbReference>
<gene>
    <name evidence="1" type="ORF">ACFPIJ_39845</name>
</gene>
<dbReference type="Gene3D" id="3.30.110.170">
    <property type="entry name" value="Protein of unknown function (DUF541), domain 1"/>
    <property type="match status" value="1"/>
</dbReference>
<keyword evidence="2" id="KW-1185">Reference proteome</keyword>
<dbReference type="InterPro" id="IPR052022">
    <property type="entry name" value="26kDa_periplasmic_antigen"/>
</dbReference>
<comment type="caution">
    <text evidence="1">The sequence shown here is derived from an EMBL/GenBank/DDBJ whole genome shotgun (WGS) entry which is preliminary data.</text>
</comment>
<dbReference type="PANTHER" id="PTHR34387:SF1">
    <property type="entry name" value="PERIPLASMIC IMMUNOGENIC PROTEIN"/>
    <property type="match status" value="1"/>
</dbReference>
<dbReference type="Pfam" id="PF04402">
    <property type="entry name" value="SIMPL"/>
    <property type="match status" value="1"/>
</dbReference>
<evidence type="ECO:0000313" key="1">
    <source>
        <dbReference type="EMBL" id="MFC5003966.1"/>
    </source>
</evidence>
<sequence>MQMIERPWGVTAYGTASVKALPDLVRVRFKIVNREQTPSAAFDVASAAVSAVRTALRSQGVADSAVKASRLNLATSTEYIDGAHRFAGYRCVAAFSVESTDLDGVQQLLVDLVAAGANEIEGVDFDVTTKRELRAEARRKAVAAARAKAELYADAAGVRLGAVLHIEDVDVDGHGQERYKSGHSYASDAAADQDLAPGHVIVNAAVTLGFAISHE</sequence>